<dbReference type="Proteomes" id="UP000037237">
    <property type="component" value="Unassembled WGS sequence"/>
</dbReference>
<comment type="caution">
    <text evidence="2">The sequence shown here is derived from an EMBL/GenBank/DDBJ whole genome shotgun (WGS) entry which is preliminary data.</text>
</comment>
<dbReference type="Pfam" id="PF01370">
    <property type="entry name" value="Epimerase"/>
    <property type="match status" value="1"/>
</dbReference>
<reference evidence="2 3" key="1">
    <citation type="submission" date="2015-06" db="EMBL/GenBank/DDBJ databases">
        <title>New insights into the roles of widespread benthic archaea in carbon and nitrogen cycling.</title>
        <authorList>
            <person name="Lazar C.S."/>
            <person name="Baker B.J."/>
            <person name="Seitz K.W."/>
            <person name="Hyde A.S."/>
            <person name="Dick G.J."/>
            <person name="Hinrichs K.-U."/>
            <person name="Teske A.P."/>
        </authorList>
    </citation>
    <scope>NUCLEOTIDE SEQUENCE [LARGE SCALE GENOMIC DNA]</scope>
    <source>
        <strain evidence="2">SG8-32-1</strain>
    </source>
</reference>
<protein>
    <recommendedName>
        <fullName evidence="1">NAD-dependent epimerase/dehydratase domain-containing protein</fullName>
    </recommendedName>
</protein>
<name>A0A0M0BSP6_9ARCH</name>
<dbReference type="PANTHER" id="PTHR43245:SF23">
    <property type="entry name" value="NAD(P)-BINDING DOMAIN-CONTAINING PROTEIN"/>
    <property type="match status" value="1"/>
</dbReference>
<evidence type="ECO:0000259" key="1">
    <source>
        <dbReference type="Pfam" id="PF01370"/>
    </source>
</evidence>
<evidence type="ECO:0000313" key="3">
    <source>
        <dbReference type="Proteomes" id="UP000037237"/>
    </source>
</evidence>
<dbReference type="PATRIC" id="fig|1685124.3.peg.822"/>
<feature type="non-terminal residue" evidence="2">
    <location>
        <position position="1"/>
    </location>
</feature>
<dbReference type="InterPro" id="IPR036291">
    <property type="entry name" value="NAD(P)-bd_dom_sf"/>
</dbReference>
<dbReference type="Gene3D" id="3.40.50.720">
    <property type="entry name" value="NAD(P)-binding Rossmann-like Domain"/>
    <property type="match status" value="1"/>
</dbReference>
<dbReference type="InterPro" id="IPR050177">
    <property type="entry name" value="Lipid_A_modif_metabolic_enz"/>
</dbReference>
<proteinExistence type="predicted"/>
<dbReference type="EMBL" id="LFWU01000099">
    <property type="protein sequence ID" value="KON31439.1"/>
    <property type="molecule type" value="Genomic_DNA"/>
</dbReference>
<gene>
    <name evidence="2" type="ORF">AC477_04180</name>
</gene>
<evidence type="ECO:0000313" key="2">
    <source>
        <dbReference type="EMBL" id="KON31439.1"/>
    </source>
</evidence>
<sequence>KTLDINYKGRVRVAKLAKKNGIKKYVLASTCSVYGFQEEIITESSDLNPLTTYAKASMMAEKEILSLADNSFSPTVLRQATVYGFSHRMRFDLAINGMVLGFYNKGKIPIMRDGKQWRPFIEVSDTSKAFIQVLEAEDDLVNGQIFNSGSDEQNIQIIDLAKLVAESIELPFNFNWYGDPDVRSYRVNFSKIKQILNFRPNCSIRKGARKVFDALIEGKLNPDDPRTITVKWYKHLLDMQKFLKDTEINGELL</sequence>
<feature type="domain" description="NAD-dependent epimerase/dehydratase" evidence="1">
    <location>
        <begin position="2"/>
        <end position="148"/>
    </location>
</feature>
<dbReference type="PANTHER" id="PTHR43245">
    <property type="entry name" value="BIFUNCTIONAL POLYMYXIN RESISTANCE PROTEIN ARNA"/>
    <property type="match status" value="1"/>
</dbReference>
<dbReference type="AlphaFoldDB" id="A0A0M0BSP6"/>
<dbReference type="SUPFAM" id="SSF51735">
    <property type="entry name" value="NAD(P)-binding Rossmann-fold domains"/>
    <property type="match status" value="1"/>
</dbReference>
<dbReference type="CDD" id="cd08946">
    <property type="entry name" value="SDR_e"/>
    <property type="match status" value="1"/>
</dbReference>
<dbReference type="InterPro" id="IPR001509">
    <property type="entry name" value="Epimerase_deHydtase"/>
</dbReference>
<accession>A0A0M0BSP6</accession>
<organism evidence="2 3">
    <name type="scientific">miscellaneous Crenarchaeota group-1 archaeon SG8-32-1</name>
    <dbReference type="NCBI Taxonomy" id="1685124"/>
    <lineage>
        <taxon>Archaea</taxon>
        <taxon>Candidatus Bathyarchaeota</taxon>
        <taxon>MCG-1</taxon>
    </lineage>
</organism>